<dbReference type="Proteomes" id="UP000053801">
    <property type="component" value="Chromosome"/>
</dbReference>
<proteinExistence type="predicted"/>
<gene>
    <name evidence="1" type="ORF">P029_02050</name>
</gene>
<organism evidence="1 2">
    <name type="scientific">Anaplasma phagocytophilum str. Norway variant2</name>
    <dbReference type="NCBI Taxonomy" id="1392507"/>
    <lineage>
        <taxon>Bacteria</taxon>
        <taxon>Pseudomonadati</taxon>
        <taxon>Pseudomonadota</taxon>
        <taxon>Alphaproteobacteria</taxon>
        <taxon>Rickettsiales</taxon>
        <taxon>Anaplasmataceae</taxon>
        <taxon>Anaplasma</taxon>
        <taxon>phagocytophilum group</taxon>
    </lineage>
</organism>
<name>A0A161I5P6_ANAPH</name>
<reference evidence="1 2" key="2">
    <citation type="journal article" date="2014" name="Pathogens">
        <title>Comparative Genomics Identifies a Potential Marker of Human-Virulent Anaplasma phagocytophilum.</title>
        <authorList>
            <person name="Al-Khedery B."/>
            <person name="Barbet A.F."/>
        </authorList>
    </citation>
    <scope>NUCLEOTIDE SEQUENCE [LARGE SCALE GENOMIC DNA]</scope>
    <source>
        <strain evidence="1 2">Norway variant2</strain>
    </source>
</reference>
<sequence length="59" mass="6722">MGCLDSLMRCFKVLLLYDVIGLYQAAFEACVQYLPIDSGVISDEIMRFWQDLLDLCLLG</sequence>
<dbReference type="EMBL" id="CP015376">
    <property type="protein sequence ID" value="ANC34173.1"/>
    <property type="molecule type" value="Genomic_DNA"/>
</dbReference>
<reference evidence="1 2" key="1">
    <citation type="journal article" date="2013" name="Pathogens">
        <title>An Emerging Tick-Borne Disease of Humans Is Caused by a Subset of Strains with Conserved Genome Structure.</title>
        <authorList>
            <person name="Barbet A.F."/>
            <person name="Al-Khedery B."/>
            <person name="Stuen S."/>
            <person name="Granquist E.G."/>
            <person name="Felsheim R.F."/>
            <person name="Munderloh U.G."/>
        </authorList>
    </citation>
    <scope>NUCLEOTIDE SEQUENCE [LARGE SCALE GENOMIC DNA]</scope>
    <source>
        <strain evidence="1 2">Norway variant2</strain>
    </source>
</reference>
<protein>
    <submittedName>
        <fullName evidence="1">Uncharacterized protein</fullName>
    </submittedName>
</protein>
<dbReference type="AlphaFoldDB" id="A0A161I5P6"/>
<accession>A0A161I5P6</accession>
<evidence type="ECO:0000313" key="2">
    <source>
        <dbReference type="Proteomes" id="UP000053801"/>
    </source>
</evidence>
<evidence type="ECO:0000313" key="1">
    <source>
        <dbReference type="EMBL" id="ANC34173.1"/>
    </source>
</evidence>